<name>A0ABV7CSF2_9BACI</name>
<comment type="caution">
    <text evidence="1">The sequence shown here is derived from an EMBL/GenBank/DDBJ whole genome shotgun (WGS) entry which is preliminary data.</text>
</comment>
<dbReference type="Proteomes" id="UP001595279">
    <property type="component" value="Unassembled WGS sequence"/>
</dbReference>
<organism evidence="1 2">
    <name type="scientific">Virgibacillus xinjiangensis</name>
    <dbReference type="NCBI Taxonomy" id="393090"/>
    <lineage>
        <taxon>Bacteria</taxon>
        <taxon>Bacillati</taxon>
        <taxon>Bacillota</taxon>
        <taxon>Bacilli</taxon>
        <taxon>Bacillales</taxon>
        <taxon>Bacillaceae</taxon>
        <taxon>Virgibacillus</taxon>
    </lineage>
</organism>
<evidence type="ECO:0000313" key="1">
    <source>
        <dbReference type="EMBL" id="MFC3039252.1"/>
    </source>
</evidence>
<evidence type="ECO:0000313" key="2">
    <source>
        <dbReference type="Proteomes" id="UP001595279"/>
    </source>
</evidence>
<protein>
    <submittedName>
        <fullName evidence="1">Uncharacterized protein</fullName>
    </submittedName>
</protein>
<keyword evidence="2" id="KW-1185">Reference proteome</keyword>
<accession>A0ABV7CSF2</accession>
<gene>
    <name evidence="1" type="ORF">ACFOGI_03190</name>
</gene>
<reference evidence="2" key="1">
    <citation type="journal article" date="2019" name="Int. J. Syst. Evol. Microbiol.">
        <title>The Global Catalogue of Microorganisms (GCM) 10K type strain sequencing project: providing services to taxonomists for standard genome sequencing and annotation.</title>
        <authorList>
            <consortium name="The Broad Institute Genomics Platform"/>
            <consortium name="The Broad Institute Genome Sequencing Center for Infectious Disease"/>
            <person name="Wu L."/>
            <person name="Ma J."/>
        </authorList>
    </citation>
    <scope>NUCLEOTIDE SEQUENCE [LARGE SCALE GENOMIC DNA]</scope>
    <source>
        <strain evidence="2">KCTC 13128</strain>
    </source>
</reference>
<sequence>MIHSFFYTFTQLYGLNREIGRRRAESAGELAYRQEVRGIGGRAGISAGGARNRRESGDIGRRRAELAGELAYQQEVRGIGRKLAILAVRTESAARLMRPPHSNLIKRSCRYFPGNQVNKPSSSPKFPIH</sequence>
<proteinExistence type="predicted"/>
<dbReference type="EMBL" id="JBHRSA010000007">
    <property type="protein sequence ID" value="MFC3039252.1"/>
    <property type="molecule type" value="Genomic_DNA"/>
</dbReference>